<accession>X0XPQ6</accession>
<protein>
    <submittedName>
        <fullName evidence="1">Uncharacterized protein</fullName>
    </submittedName>
</protein>
<evidence type="ECO:0000313" key="1">
    <source>
        <dbReference type="EMBL" id="GAG45190.1"/>
    </source>
</evidence>
<dbReference type="AlphaFoldDB" id="X0XPQ6"/>
<gene>
    <name evidence="1" type="ORF">S01H1_80103</name>
</gene>
<proteinExistence type="predicted"/>
<feature type="non-terminal residue" evidence="1">
    <location>
        <position position="62"/>
    </location>
</feature>
<reference evidence="1" key="1">
    <citation type="journal article" date="2014" name="Front. Microbiol.">
        <title>High frequency of phylogenetically diverse reductive dehalogenase-homologous genes in deep subseafloor sedimentary metagenomes.</title>
        <authorList>
            <person name="Kawai M."/>
            <person name="Futagami T."/>
            <person name="Toyoda A."/>
            <person name="Takaki Y."/>
            <person name="Nishi S."/>
            <person name="Hori S."/>
            <person name="Arai W."/>
            <person name="Tsubouchi T."/>
            <person name="Morono Y."/>
            <person name="Uchiyama I."/>
            <person name="Ito T."/>
            <person name="Fujiyama A."/>
            <person name="Inagaki F."/>
            <person name="Takami H."/>
        </authorList>
    </citation>
    <scope>NUCLEOTIDE SEQUENCE</scope>
    <source>
        <strain evidence="1">Expedition CK06-06</strain>
    </source>
</reference>
<organism evidence="1">
    <name type="scientific">marine sediment metagenome</name>
    <dbReference type="NCBI Taxonomy" id="412755"/>
    <lineage>
        <taxon>unclassified sequences</taxon>
        <taxon>metagenomes</taxon>
        <taxon>ecological metagenomes</taxon>
    </lineage>
</organism>
<comment type="caution">
    <text evidence="1">The sequence shown here is derived from an EMBL/GenBank/DDBJ whole genome shotgun (WGS) entry which is preliminary data.</text>
</comment>
<name>X0XPQ6_9ZZZZ</name>
<dbReference type="EMBL" id="BARS01054059">
    <property type="protein sequence ID" value="GAG45190.1"/>
    <property type="molecule type" value="Genomic_DNA"/>
</dbReference>
<sequence length="62" mass="6975">MKPTPMPKTKVLSYDKLVRCPVCCAKIAKIKQIDSQEYVEIKHKRAVVIAKDAVIKCIGCSR</sequence>